<name>A0ABR3PT51_9TREE</name>
<evidence type="ECO:0000256" key="4">
    <source>
        <dbReference type="ARBA" id="ARBA00022448"/>
    </source>
</evidence>
<dbReference type="PANTHER" id="PTHR48178:SF1">
    <property type="entry name" value="PEROXISOME BIOGENESIS FACTOR 2"/>
    <property type="match status" value="1"/>
</dbReference>
<evidence type="ECO:0000256" key="18">
    <source>
        <dbReference type="SAM" id="MobiDB-lite"/>
    </source>
</evidence>
<evidence type="ECO:0000313" key="21">
    <source>
        <dbReference type="Proteomes" id="UP001565368"/>
    </source>
</evidence>
<evidence type="ECO:0000256" key="1">
    <source>
        <dbReference type="ARBA" id="ARBA00004585"/>
    </source>
</evidence>
<evidence type="ECO:0000256" key="17">
    <source>
        <dbReference type="ARBA" id="ARBA00034523"/>
    </source>
</evidence>
<keyword evidence="14" id="KW-0576">Peroxisome</keyword>
<evidence type="ECO:0000256" key="7">
    <source>
        <dbReference type="ARBA" id="ARBA00022723"/>
    </source>
</evidence>
<keyword evidence="9" id="KW-0833">Ubl conjugation pathway</keyword>
<keyword evidence="12" id="KW-1133">Transmembrane helix</keyword>
<keyword evidence="5" id="KW-0808">Transferase</keyword>
<dbReference type="Pfam" id="PF04757">
    <property type="entry name" value="Pex2_Pex12"/>
    <property type="match status" value="1"/>
</dbReference>
<evidence type="ECO:0000256" key="2">
    <source>
        <dbReference type="ARBA" id="ARBA00004906"/>
    </source>
</evidence>
<evidence type="ECO:0000256" key="6">
    <source>
        <dbReference type="ARBA" id="ARBA00022692"/>
    </source>
</evidence>
<evidence type="ECO:0000256" key="8">
    <source>
        <dbReference type="ARBA" id="ARBA00022771"/>
    </source>
</evidence>
<sequence length="444" mass="47653">MTVTIETIAVVPEPAPSSSTGPYEPRAPLVNQVDAEGLDDGIASLLADGVERAVSRFRPSLAPDFKPEIELVLKAAVFAAGVLSAQAASPGAALQNLRLASSRGSGGRPARSILVLYILLNPSLLPSYLLSRARTTALRRQWPDLPAHDPRRKAWTLLVRIENIARAWELAGWGLFLYDREYPSLLMRILGLKLVPTSPHLARMVSYEFMNRQLVWGAMTEFLMFAIPRFPGLPRVLNPAVLAAPVKAFFSQPTMIDYEALSAAHTATNTAKRTGAPVPAAAHAGVVAGIPRHTCPVCYLRRTTTPVAISGTDISLPPLTADDAAANDEANDNEDRIFIPAQTDCWGGCKYCYYCVADELARWDKEQAEVAGGGGKGRKADKWTCLRCGGGVTRAWRAGAEPLAVDTTTSESEPATESESEWEVLNRSVLGAGAAESPATTPSP</sequence>
<comment type="caution">
    <text evidence="20">The sequence shown here is derived from an EMBL/GenBank/DDBJ whole genome shotgun (WGS) entry which is preliminary data.</text>
</comment>
<keyword evidence="6" id="KW-0812">Transmembrane</keyword>
<keyword evidence="8" id="KW-0863">Zinc-finger</keyword>
<evidence type="ECO:0000256" key="9">
    <source>
        <dbReference type="ARBA" id="ARBA00022786"/>
    </source>
</evidence>
<dbReference type="InterPro" id="IPR025654">
    <property type="entry name" value="PEX2/10"/>
</dbReference>
<feature type="region of interest" description="Disordered" evidence="18">
    <location>
        <begin position="399"/>
        <end position="444"/>
    </location>
</feature>
<evidence type="ECO:0000256" key="10">
    <source>
        <dbReference type="ARBA" id="ARBA00022833"/>
    </source>
</evidence>
<organism evidence="20 21">
    <name type="scientific">Vanrija albida</name>
    <dbReference type="NCBI Taxonomy" id="181172"/>
    <lineage>
        <taxon>Eukaryota</taxon>
        <taxon>Fungi</taxon>
        <taxon>Dikarya</taxon>
        <taxon>Basidiomycota</taxon>
        <taxon>Agaricomycotina</taxon>
        <taxon>Tremellomycetes</taxon>
        <taxon>Trichosporonales</taxon>
        <taxon>Trichosporonaceae</taxon>
        <taxon>Vanrija</taxon>
    </lineage>
</organism>
<comment type="similarity">
    <text evidence="3">Belongs to the pex2/pex10/pex12 family.</text>
</comment>
<dbReference type="RefSeq" id="XP_069205486.1">
    <property type="nucleotide sequence ID" value="XM_069357549.1"/>
</dbReference>
<dbReference type="PANTHER" id="PTHR48178">
    <property type="entry name" value="PEROXISOME BIOGENESIS FACTOR 2"/>
    <property type="match status" value="1"/>
</dbReference>
<keyword evidence="10" id="KW-0862">Zinc</keyword>
<comment type="pathway">
    <text evidence="2">Protein modification; protein ubiquitination.</text>
</comment>
<keyword evidence="11" id="KW-0653">Protein transport</keyword>
<evidence type="ECO:0000256" key="12">
    <source>
        <dbReference type="ARBA" id="ARBA00022989"/>
    </source>
</evidence>
<evidence type="ECO:0000259" key="19">
    <source>
        <dbReference type="Pfam" id="PF04757"/>
    </source>
</evidence>
<proteinExistence type="inferred from homology"/>
<dbReference type="Proteomes" id="UP001565368">
    <property type="component" value="Unassembled WGS sequence"/>
</dbReference>
<evidence type="ECO:0000313" key="20">
    <source>
        <dbReference type="EMBL" id="KAL1405542.1"/>
    </source>
</evidence>
<protein>
    <recommendedName>
        <fullName evidence="17">RING-type E3 ubiquitin transferase (cysteine targeting)</fullName>
        <ecNumber evidence="17">2.3.2.36</ecNumber>
    </recommendedName>
    <alternativeName>
        <fullName evidence="15">Peroxin-2</fullName>
    </alternativeName>
</protein>
<evidence type="ECO:0000256" key="3">
    <source>
        <dbReference type="ARBA" id="ARBA00008704"/>
    </source>
</evidence>
<evidence type="ECO:0000256" key="11">
    <source>
        <dbReference type="ARBA" id="ARBA00022927"/>
    </source>
</evidence>
<evidence type="ECO:0000256" key="14">
    <source>
        <dbReference type="ARBA" id="ARBA00023140"/>
    </source>
</evidence>
<reference evidence="20 21" key="1">
    <citation type="submission" date="2023-08" db="EMBL/GenBank/DDBJ databases">
        <title>Annotated Genome Sequence of Vanrija albida AlHP1.</title>
        <authorList>
            <person name="Herzog R."/>
        </authorList>
    </citation>
    <scope>NUCLEOTIDE SEQUENCE [LARGE SCALE GENOMIC DNA]</scope>
    <source>
        <strain evidence="20 21">AlHP1</strain>
    </source>
</reference>
<comment type="catalytic activity">
    <reaction evidence="16">
        <text>[E2 ubiquitin-conjugating enzyme]-S-ubiquitinyl-L-cysteine + [acceptor protein]-L-cysteine = [E2 ubiquitin-conjugating enzyme]-L-cysteine + [acceptor protein]-S-ubiquitinyl-L-cysteine.</text>
        <dbReference type="EC" id="2.3.2.36"/>
    </reaction>
</comment>
<accession>A0ABR3PT51</accession>
<gene>
    <name evidence="20" type="primary">PEX2</name>
    <name evidence="20" type="ORF">Q8F55_009180</name>
</gene>
<evidence type="ECO:0000256" key="16">
    <source>
        <dbReference type="ARBA" id="ARBA00034438"/>
    </source>
</evidence>
<dbReference type="GeneID" id="95990223"/>
<dbReference type="InterPro" id="IPR006845">
    <property type="entry name" value="Pex_N"/>
</dbReference>
<keyword evidence="7" id="KW-0479">Metal-binding</keyword>
<evidence type="ECO:0000256" key="13">
    <source>
        <dbReference type="ARBA" id="ARBA00023136"/>
    </source>
</evidence>
<dbReference type="EC" id="2.3.2.36" evidence="17"/>
<dbReference type="EMBL" id="JBBXJM010000007">
    <property type="protein sequence ID" value="KAL1405542.1"/>
    <property type="molecule type" value="Genomic_DNA"/>
</dbReference>
<evidence type="ECO:0000256" key="15">
    <source>
        <dbReference type="ARBA" id="ARBA00032511"/>
    </source>
</evidence>
<comment type="subcellular location">
    <subcellularLocation>
        <location evidence="1">Peroxisome membrane</location>
        <topology evidence="1">Multi-pass membrane protein</topology>
    </subcellularLocation>
</comment>
<keyword evidence="21" id="KW-1185">Reference proteome</keyword>
<keyword evidence="4" id="KW-0813">Transport</keyword>
<keyword evidence="13" id="KW-0472">Membrane</keyword>
<feature type="domain" description="Pex N-terminal" evidence="19">
    <location>
        <begin position="39"/>
        <end position="229"/>
    </location>
</feature>
<evidence type="ECO:0000256" key="5">
    <source>
        <dbReference type="ARBA" id="ARBA00022679"/>
    </source>
</evidence>